<sequence>MKLFSLACLLSVQLRHKGPCLYTGTQTHSQQKLSKTKFPASRIWEYKYHKVIHLLFYCFVLFPRFKYF</sequence>
<dbReference type="EMBL" id="GBXM01012701">
    <property type="protein sequence ID" value="JAH95876.1"/>
    <property type="molecule type" value="Transcribed_RNA"/>
</dbReference>
<organism evidence="1">
    <name type="scientific">Anguilla anguilla</name>
    <name type="common">European freshwater eel</name>
    <name type="synonym">Muraena anguilla</name>
    <dbReference type="NCBI Taxonomy" id="7936"/>
    <lineage>
        <taxon>Eukaryota</taxon>
        <taxon>Metazoa</taxon>
        <taxon>Chordata</taxon>
        <taxon>Craniata</taxon>
        <taxon>Vertebrata</taxon>
        <taxon>Euteleostomi</taxon>
        <taxon>Actinopterygii</taxon>
        <taxon>Neopterygii</taxon>
        <taxon>Teleostei</taxon>
        <taxon>Anguilliformes</taxon>
        <taxon>Anguillidae</taxon>
        <taxon>Anguilla</taxon>
    </lineage>
</organism>
<reference evidence="1" key="2">
    <citation type="journal article" date="2015" name="Fish Shellfish Immunol.">
        <title>Early steps in the European eel (Anguilla anguilla)-Vibrio vulnificus interaction in the gills: Role of the RtxA13 toxin.</title>
        <authorList>
            <person name="Callol A."/>
            <person name="Pajuelo D."/>
            <person name="Ebbesson L."/>
            <person name="Teles M."/>
            <person name="MacKenzie S."/>
            <person name="Amaro C."/>
        </authorList>
    </citation>
    <scope>NUCLEOTIDE SEQUENCE</scope>
</reference>
<accession>A0A0E9X0A8</accession>
<evidence type="ECO:0000313" key="1">
    <source>
        <dbReference type="EMBL" id="JAH95876.1"/>
    </source>
</evidence>
<dbReference type="AlphaFoldDB" id="A0A0E9X0A8"/>
<protein>
    <submittedName>
        <fullName evidence="1">Uncharacterized protein</fullName>
    </submittedName>
</protein>
<proteinExistence type="predicted"/>
<name>A0A0E9X0A8_ANGAN</name>
<reference evidence="1" key="1">
    <citation type="submission" date="2014-11" db="EMBL/GenBank/DDBJ databases">
        <authorList>
            <person name="Amaro Gonzalez C."/>
        </authorList>
    </citation>
    <scope>NUCLEOTIDE SEQUENCE</scope>
</reference>